<comment type="caution">
    <text evidence="3">The sequence shown here is derived from an EMBL/GenBank/DDBJ whole genome shotgun (WGS) entry which is preliminary data.</text>
</comment>
<feature type="domain" description="NIPSNAP" evidence="2">
    <location>
        <begin position="158"/>
        <end position="258"/>
    </location>
</feature>
<proteinExistence type="predicted"/>
<organism evidence="3 4">
    <name type="scientific">Sphingobacterium athyrii</name>
    <dbReference type="NCBI Taxonomy" id="2152717"/>
    <lineage>
        <taxon>Bacteria</taxon>
        <taxon>Pseudomonadati</taxon>
        <taxon>Bacteroidota</taxon>
        <taxon>Sphingobacteriia</taxon>
        <taxon>Sphingobacteriales</taxon>
        <taxon>Sphingobacteriaceae</taxon>
        <taxon>Sphingobacterium</taxon>
    </lineage>
</organism>
<dbReference type="InterPro" id="IPR011008">
    <property type="entry name" value="Dimeric_a/b-barrel"/>
</dbReference>
<protein>
    <submittedName>
        <fullName evidence="3">NIPSNAP family containing protein</fullName>
    </submittedName>
</protein>
<dbReference type="EMBL" id="QCXX01000001">
    <property type="protein sequence ID" value="PUV26441.1"/>
    <property type="molecule type" value="Genomic_DNA"/>
</dbReference>
<dbReference type="Gene3D" id="3.30.70.100">
    <property type="match status" value="2"/>
</dbReference>
<keyword evidence="4" id="KW-1185">Reference proteome</keyword>
<name>A0A363P0J4_9SPHI</name>
<dbReference type="Proteomes" id="UP000250831">
    <property type="component" value="Unassembled WGS sequence"/>
</dbReference>
<accession>A0A363P0J4</accession>
<gene>
    <name evidence="3" type="ORF">DCO56_05725</name>
</gene>
<dbReference type="InterPro" id="IPR012577">
    <property type="entry name" value="NIPSNAP"/>
</dbReference>
<evidence type="ECO:0000313" key="3">
    <source>
        <dbReference type="EMBL" id="PUV26441.1"/>
    </source>
</evidence>
<reference evidence="3 4" key="1">
    <citation type="submission" date="2018-04" db="EMBL/GenBank/DDBJ databases">
        <title>Sphingobacterium sp. M46 Genome.</title>
        <authorList>
            <person name="Cheng J."/>
            <person name="Li Y."/>
        </authorList>
    </citation>
    <scope>NUCLEOTIDE SEQUENCE [LARGE SCALE GENOMIC DNA]</scope>
    <source>
        <strain evidence="3 4">M46</strain>
    </source>
</reference>
<dbReference type="RefSeq" id="WP_108632733.1">
    <property type="nucleotide sequence ID" value="NZ_QCXX01000001.1"/>
</dbReference>
<evidence type="ECO:0000313" key="4">
    <source>
        <dbReference type="Proteomes" id="UP000250831"/>
    </source>
</evidence>
<evidence type="ECO:0000259" key="2">
    <source>
        <dbReference type="Pfam" id="PF07978"/>
    </source>
</evidence>
<dbReference type="SUPFAM" id="SSF54909">
    <property type="entry name" value="Dimeric alpha+beta barrel"/>
    <property type="match status" value="1"/>
</dbReference>
<keyword evidence="1" id="KW-0732">Signal</keyword>
<dbReference type="OrthoDB" id="192769at2"/>
<dbReference type="AlphaFoldDB" id="A0A363P0J4"/>
<feature type="signal peptide" evidence="1">
    <location>
        <begin position="1"/>
        <end position="28"/>
    </location>
</feature>
<sequence>MVRSMNPGHWILILFIFISSQSSCFARAATTYFQLKVYHFQTTDQEEVIDRFLEKAYLPAMHKLGFKEIGVFKPIDNKDKADKLVYVFSSSPNLEKYASLDVDILKDKRYLESGKEYLDAAHNHPPYARIETILMKAFDGMPLLSLPKLSTDKSERVYELRSYEGPTEKLAANKISMFNNGEIDIFKKLNFNAVFYGQVIAGSTMPNLIYLTTFENMTEREAHWKAFGPLYKPMAELPQYQNNVSKNVTILCRPTDYSDI</sequence>
<dbReference type="Pfam" id="PF07978">
    <property type="entry name" value="NIPSNAP"/>
    <property type="match status" value="1"/>
</dbReference>
<evidence type="ECO:0000256" key="1">
    <source>
        <dbReference type="SAM" id="SignalP"/>
    </source>
</evidence>
<feature type="chain" id="PRO_5016669334" evidence="1">
    <location>
        <begin position="29"/>
        <end position="260"/>
    </location>
</feature>